<reference evidence="1" key="1">
    <citation type="submission" date="2024-02" db="EMBL/GenBank/DDBJ databases">
        <title>Metagenome Assembled Genome of Zalaria obscura JY119.</title>
        <authorList>
            <person name="Vighnesh L."/>
            <person name="Jagadeeshwari U."/>
            <person name="Venkata Ramana C."/>
            <person name="Sasikala C."/>
        </authorList>
    </citation>
    <scope>NUCLEOTIDE SEQUENCE</scope>
    <source>
        <strain evidence="1">JY119</strain>
    </source>
</reference>
<proteinExistence type="predicted"/>
<accession>A0ACC3SGG7</accession>
<gene>
    <name evidence="1" type="primary">UFD2</name>
    <name evidence="1" type="ORF">M8818_003053</name>
</gene>
<dbReference type="Proteomes" id="UP001320706">
    <property type="component" value="Unassembled WGS sequence"/>
</dbReference>
<sequence>MIAYLMYHIKRLSMGVTLVKPRHTPILVIMAESDADKIRNKRLAKLGGSNPSPSPASPQNENQSPSQAAVNSPPPPSEANKSPAPSGQNPFAQLGMKSEDKAQPRINISSGGSPSTAQKRDVSGQERPRSRPKPAEPQTPEVWEDKQLSAIFRLSLKPEVVKDIHGHELHYVEGVRQDLEDENAPLLLKTSLLDQALTEAASKTNGQPLTYLLPCWKRVSRAVRGFRSETAPERQDVLKEARRLCMSYCIFAVTMPEMFGADTPLVNPLAKHLLEDPDTDRGIDVDFLSEATARFEEDESIRDALVGAVEQLSQELAKMSMNDAYKPYIMALRNVIRYPKLADAITKSPAFLPPDVPAQDIEKRTLLGPFFSLSPMQPEVAANYFSSPKTRDRGYITNAQNSLRMTLQTHQAELFDIANAIVKAGKEPREKMLDWFALTVNANHKRRAMRVDKRIVSSDGFMVNVTVVLDQLCDPFMDATFTKIDRIDVDYLRRNPRVSIQDETKINADQKTSDAFYEQTVGGTNNFISEIFFLTVAAHHYGTEATQTKLAQTQKEIKHREKELEQFEGERHKFINQPMYLQRYEAAVKKYKDEIDQMHSNIHATSGAMLDEILQTRSMQFMRYVIVWLLRIASGQNLPKETINLPLPEEQSEVFRCLPEYFLEDIVDNFKFITRNMPHIITSTQCEELVTVCITFLRSTEYIKSPYLKSGLVTILFHGVWPFLNHTKGVLGDLLNGSNFAHKHLLHALMKFYIECESTGTHTQFYDKFNIRYEIDQVFKCIWTNTIYHDNLAQEARVHTDFFVRFVNMLLNDVTFVLDESFNAFTKIHDLTLELRNAPPGMDAAQRQEKEENLADQKGKAKSYMGLTTETVGMLRLFTDALADSFTMPEIVQRLADMLDYNLDVLVGPKQSNLKVENPQEYGFNPKQLLADLLDVYLNLRKKANFHLAVARDGRSYKPANFAKAMTLMEKFHLKSPDQLGQFSRLADVIQARHAEDAQAEEDLGEVPDELLDPIMGSLMEDPVILPSSKQVVDRSTIRSHLLSDPTDPFNRVPLKIEDVLVAEDKKREIEEFIARRKSEKAAERAAAAEAAPAEAMDTSSG</sequence>
<evidence type="ECO:0000313" key="2">
    <source>
        <dbReference type="Proteomes" id="UP001320706"/>
    </source>
</evidence>
<name>A0ACC3SGG7_9PEZI</name>
<keyword evidence="1" id="KW-0808">Transferase</keyword>
<organism evidence="1 2">
    <name type="scientific">Zalaria obscura</name>
    <dbReference type="NCBI Taxonomy" id="2024903"/>
    <lineage>
        <taxon>Eukaryota</taxon>
        <taxon>Fungi</taxon>
        <taxon>Dikarya</taxon>
        <taxon>Ascomycota</taxon>
        <taxon>Pezizomycotina</taxon>
        <taxon>Dothideomycetes</taxon>
        <taxon>Dothideomycetidae</taxon>
        <taxon>Dothideales</taxon>
        <taxon>Zalariaceae</taxon>
        <taxon>Zalaria</taxon>
    </lineage>
</organism>
<dbReference type="EMBL" id="JAMKPW020000012">
    <property type="protein sequence ID" value="KAK8212888.1"/>
    <property type="molecule type" value="Genomic_DNA"/>
</dbReference>
<keyword evidence="1" id="KW-0012">Acyltransferase</keyword>
<dbReference type="EC" id="2.3.2.27" evidence="1"/>
<comment type="caution">
    <text evidence="1">The sequence shown here is derived from an EMBL/GenBank/DDBJ whole genome shotgun (WGS) entry which is preliminary data.</text>
</comment>
<keyword evidence="2" id="KW-1185">Reference proteome</keyword>
<evidence type="ECO:0000313" key="1">
    <source>
        <dbReference type="EMBL" id="KAK8212888.1"/>
    </source>
</evidence>
<protein>
    <submittedName>
        <fullName evidence="1">Ubiquitin conjugation factor E4</fullName>
        <ecNumber evidence="1">2.3.2.27</ecNumber>
    </submittedName>
</protein>